<reference evidence="1 2" key="1">
    <citation type="submission" date="2017-12" db="EMBL/GenBank/DDBJ databases">
        <title>Genomic analysis of a novel phage Ec_L1 lytic to Enterobacter cloacae.</title>
        <authorList>
            <person name="Li Z."/>
            <person name="Ren H."/>
            <person name="Xu Y."/>
        </authorList>
    </citation>
    <scope>NUCLEOTIDE SEQUENCE [LARGE SCALE GENOMIC DNA]</scope>
</reference>
<proteinExistence type="predicted"/>
<accession>A0A2P0W9Y1</accession>
<sequence length="136" mass="15589">MKNYFLSLAINEALEHGIDVQRNHNSIGHTEVVVSWNWELVRRKVYTTGNAIGQAAFISRTVDMIMQVVNAKFHGVLYQSASGLDFAVIAGNSFVWDRSLKLWQLAISSVHHIESTMKRIGDIKVRRTKMYWPEEI</sequence>
<protein>
    <submittedName>
        <fullName evidence="1">Uncharacterized protein</fullName>
    </submittedName>
</protein>
<evidence type="ECO:0000313" key="2">
    <source>
        <dbReference type="Proteomes" id="UP000241856"/>
    </source>
</evidence>
<keyword evidence="2" id="KW-1185">Reference proteome</keyword>
<dbReference type="EMBL" id="MG732930">
    <property type="protein sequence ID" value="AUV57143.1"/>
    <property type="molecule type" value="Genomic_DNA"/>
</dbReference>
<gene>
    <name evidence="1" type="ORF">Ec29</name>
</gene>
<dbReference type="Proteomes" id="UP000241856">
    <property type="component" value="Segment"/>
</dbReference>
<evidence type="ECO:0000313" key="1">
    <source>
        <dbReference type="EMBL" id="AUV57143.1"/>
    </source>
</evidence>
<organism evidence="1 2">
    <name type="scientific">Enterobacter phage Ec_L1</name>
    <dbReference type="NCBI Taxonomy" id="2070180"/>
    <lineage>
        <taxon>Viruses</taxon>
        <taxon>Duplodnaviria</taxon>
        <taxon>Heunggongvirae</taxon>
        <taxon>Uroviricota</taxon>
        <taxon>Caudoviricetes</taxon>
        <taxon>Drexlerviridae</taxon>
        <taxon>Eclunavirus</taxon>
        <taxon>Eclunavirus EcL1</taxon>
    </lineage>
</organism>
<name>A0A2P0W9Y1_9CAUD</name>